<dbReference type="PROSITE" id="PS51459">
    <property type="entry name" value="FIDO"/>
    <property type="match status" value="1"/>
</dbReference>
<dbReference type="RefSeq" id="WP_048732753.1">
    <property type="nucleotide sequence ID" value="NZ_CP012033.1"/>
</dbReference>
<proteinExistence type="predicted"/>
<dbReference type="SUPFAM" id="SSF140931">
    <property type="entry name" value="Fic-like"/>
    <property type="match status" value="1"/>
</dbReference>
<dbReference type="KEGG" id="lko:ABN16_02815"/>
<dbReference type="EMBL" id="CP012033">
    <property type="protein sequence ID" value="AKP64030.1"/>
    <property type="molecule type" value="Genomic_DNA"/>
</dbReference>
<accession>A0AAC8UVN6</accession>
<evidence type="ECO:0000313" key="3">
    <source>
        <dbReference type="Proteomes" id="UP000036000"/>
    </source>
</evidence>
<dbReference type="AlphaFoldDB" id="A0AAC8UVN6"/>
<evidence type="ECO:0000313" key="2">
    <source>
        <dbReference type="EMBL" id="AKP64030.1"/>
    </source>
</evidence>
<sequence length="220" mass="24625">MSYDNKFQMTEKSARFFAKKNLVNLVYATSKLENVQATLDQTQTIVDGLGVSGIPTDEIITIVNLKRAWQFVIANEVPYSLAISNHINAIAAQDDSLDPGNIRTGNVMLDDTSYVPAIPDIDKVPERVSGVLDQGKSLTERLLNLLLVMMRDQFYWDGNKRTAFLTINYIAIPAGIGIITVNEEQLETFNNLLAPFYETGNGQNLKIWLYDNCIRGMKLS</sequence>
<evidence type="ECO:0000259" key="1">
    <source>
        <dbReference type="PROSITE" id="PS51459"/>
    </source>
</evidence>
<dbReference type="InterPro" id="IPR036597">
    <property type="entry name" value="Fido-like_dom_sf"/>
</dbReference>
<dbReference type="Proteomes" id="UP000036000">
    <property type="component" value="Chromosome"/>
</dbReference>
<reference evidence="2 3" key="1">
    <citation type="submission" date="2015-07" db="EMBL/GenBank/DDBJ databases">
        <title>Lactobacillus korensis/26-25/ whole genome sequencing.</title>
        <authorList>
            <person name="Kim M.K."/>
            <person name="Im W.-T."/>
            <person name="Srinivasan S."/>
            <person name="Lee J.-J."/>
        </authorList>
    </citation>
    <scope>NUCLEOTIDE SEQUENCE [LARGE SCALE GENOMIC DNA]</scope>
    <source>
        <strain evidence="2 3">26-25</strain>
    </source>
</reference>
<gene>
    <name evidence="2" type="ORF">ABN16_02815</name>
</gene>
<name>A0AAC8UVN6_9LACO</name>
<keyword evidence="3" id="KW-1185">Reference proteome</keyword>
<dbReference type="InterPro" id="IPR003812">
    <property type="entry name" value="Fido"/>
</dbReference>
<dbReference type="Gene3D" id="1.10.3290.10">
    <property type="entry name" value="Fido-like domain"/>
    <property type="match status" value="1"/>
</dbReference>
<feature type="domain" description="Fido" evidence="1">
    <location>
        <begin position="77"/>
        <end position="211"/>
    </location>
</feature>
<organism evidence="2 3">
    <name type="scientific">Levilactobacillus koreensis</name>
    <dbReference type="NCBI Taxonomy" id="637971"/>
    <lineage>
        <taxon>Bacteria</taxon>
        <taxon>Bacillati</taxon>
        <taxon>Bacillota</taxon>
        <taxon>Bacilli</taxon>
        <taxon>Lactobacillales</taxon>
        <taxon>Lactobacillaceae</taxon>
        <taxon>Levilactobacillus</taxon>
    </lineage>
</organism>
<protein>
    <submittedName>
        <fullName evidence="2">Filamentation induced by cAMP protein fic</fullName>
    </submittedName>
</protein>